<evidence type="ECO:0000313" key="8">
    <source>
        <dbReference type="EMBL" id="PKM91130.1"/>
    </source>
</evidence>
<dbReference type="GO" id="GO:0004630">
    <property type="term" value="F:phospholipase D activity"/>
    <property type="evidence" value="ECO:0007669"/>
    <property type="project" value="UniProtKB-EC"/>
</dbReference>
<dbReference type="EMBL" id="PHAI01000003">
    <property type="protein sequence ID" value="PKM91130.1"/>
    <property type="molecule type" value="Genomic_DNA"/>
</dbReference>
<evidence type="ECO:0000313" key="9">
    <source>
        <dbReference type="Proteomes" id="UP000233517"/>
    </source>
</evidence>
<keyword evidence="4" id="KW-0378">Hydrolase</keyword>
<organism evidence="8 9">
    <name type="scientific">Candidatus Falkowbacteria bacterium HGW-Falkowbacteria-1</name>
    <dbReference type="NCBI Taxonomy" id="2013768"/>
    <lineage>
        <taxon>Bacteria</taxon>
        <taxon>Candidatus Falkowiibacteriota</taxon>
    </lineage>
</organism>
<dbReference type="GO" id="GO:0016891">
    <property type="term" value="F:RNA endonuclease activity producing 5'-phosphomonoesters, hydrolytic mechanism"/>
    <property type="evidence" value="ECO:0007669"/>
    <property type="project" value="TreeGrafter"/>
</dbReference>
<keyword evidence="6" id="KW-0443">Lipid metabolism</keyword>
<feature type="domain" description="PLD phosphodiesterase" evidence="7">
    <location>
        <begin position="340"/>
        <end position="367"/>
    </location>
</feature>
<reference evidence="8 9" key="1">
    <citation type="journal article" date="2017" name="ISME J.">
        <title>Potential for microbial H2 and metal transformations associated with novel bacteria and archaea in deep terrestrial subsurface sediments.</title>
        <authorList>
            <person name="Hernsdorf A.W."/>
            <person name="Amano Y."/>
            <person name="Miyakawa K."/>
            <person name="Ise K."/>
            <person name="Suzuki Y."/>
            <person name="Anantharaman K."/>
            <person name="Probst A."/>
            <person name="Burstein D."/>
            <person name="Thomas B.C."/>
            <person name="Banfield J.F."/>
        </authorList>
    </citation>
    <scope>NUCLEOTIDE SEQUENCE [LARGE SCALE GENOMIC DNA]</scope>
    <source>
        <strain evidence="8">HGW-Falkowbacteria-1</strain>
    </source>
</reference>
<accession>A0A2N2E8R5</accession>
<gene>
    <name evidence="8" type="ORF">CVU82_03695</name>
</gene>
<dbReference type="Gene3D" id="3.30.870.10">
    <property type="entry name" value="Endonuclease Chain A"/>
    <property type="match status" value="2"/>
</dbReference>
<evidence type="ECO:0000256" key="3">
    <source>
        <dbReference type="ARBA" id="ARBA00012027"/>
    </source>
</evidence>
<protein>
    <recommendedName>
        <fullName evidence="3">phospholipase D</fullName>
        <ecNumber evidence="3">3.1.4.4</ecNumber>
    </recommendedName>
</protein>
<evidence type="ECO:0000256" key="1">
    <source>
        <dbReference type="ARBA" id="ARBA00000798"/>
    </source>
</evidence>
<dbReference type="Pfam" id="PF13091">
    <property type="entry name" value="PLDc_2"/>
    <property type="match status" value="2"/>
</dbReference>
<dbReference type="GO" id="GO:0006793">
    <property type="term" value="P:phosphorus metabolic process"/>
    <property type="evidence" value="ECO:0007669"/>
    <property type="project" value="UniProtKB-ARBA"/>
</dbReference>
<dbReference type="PROSITE" id="PS50035">
    <property type="entry name" value="PLD"/>
    <property type="match status" value="2"/>
</dbReference>
<proteinExistence type="inferred from homology"/>
<dbReference type="InterPro" id="IPR025202">
    <property type="entry name" value="PLD-like_dom"/>
</dbReference>
<feature type="domain" description="PLD phosphodiesterase" evidence="7">
    <location>
        <begin position="149"/>
        <end position="180"/>
    </location>
</feature>
<dbReference type="PANTHER" id="PTHR43856:SF1">
    <property type="entry name" value="MITOCHONDRIAL CARDIOLIPIN HYDROLASE"/>
    <property type="match status" value="1"/>
</dbReference>
<evidence type="ECO:0000256" key="5">
    <source>
        <dbReference type="ARBA" id="ARBA00022963"/>
    </source>
</evidence>
<name>A0A2N2E8R5_9BACT</name>
<evidence type="ECO:0000259" key="7">
    <source>
        <dbReference type="PROSITE" id="PS50035"/>
    </source>
</evidence>
<sequence>MKWMRIFQAKSNNKIYILVFLTLVILLALVVSLSVNVFSFMFYSDSAYSPEPNRYIKIEDNFSGQLYFNNEMGTTIFSDIIISAIDEAQNTIELAVYSMNNTNIRDALYRATERGVVVNLVFSDKRQIEHDQIFKDLPTNIKRLDIPSDDGSMHHKFLLIDQGYSGAKLFFGSYNFTYIQEKYDPCFLLETTRPEIIMIFGEEFKKIANGHHSLKKLVLNSNPFAALIEYPEGFLEIWFGPQPVKRGLKERMIDLIRESNSNIKLMMWNFTSNDLAIEIAAAAQKKQVRIIADDFNYNSPESAFNFLLSEKIKHNLNDLEIVTDTNRNEEIKNNFNVNNLNSFLHHHLLIIDDQVVVFGTNNWSGNGFYGNDESVIISNINSLVSPFVDVWQFNYEKNK</sequence>
<dbReference type="SUPFAM" id="SSF56024">
    <property type="entry name" value="Phospholipase D/nuclease"/>
    <property type="match status" value="2"/>
</dbReference>
<keyword evidence="5" id="KW-0442">Lipid degradation</keyword>
<evidence type="ECO:0000256" key="6">
    <source>
        <dbReference type="ARBA" id="ARBA00023098"/>
    </source>
</evidence>
<evidence type="ECO:0000256" key="2">
    <source>
        <dbReference type="ARBA" id="ARBA00008664"/>
    </source>
</evidence>
<comment type="caution">
    <text evidence="8">The sequence shown here is derived from an EMBL/GenBank/DDBJ whole genome shotgun (WGS) entry which is preliminary data.</text>
</comment>
<comment type="similarity">
    <text evidence="2">Belongs to the phospholipase D family.</text>
</comment>
<dbReference type="SMART" id="SM00155">
    <property type="entry name" value="PLDc"/>
    <property type="match status" value="2"/>
</dbReference>
<dbReference type="AlphaFoldDB" id="A0A2N2E8R5"/>
<dbReference type="EC" id="3.1.4.4" evidence="3"/>
<dbReference type="InterPro" id="IPR001736">
    <property type="entry name" value="PLipase_D/transphosphatidylase"/>
</dbReference>
<dbReference type="Proteomes" id="UP000233517">
    <property type="component" value="Unassembled WGS sequence"/>
</dbReference>
<dbReference type="InterPro" id="IPR051406">
    <property type="entry name" value="PLD_domain"/>
</dbReference>
<evidence type="ECO:0000256" key="4">
    <source>
        <dbReference type="ARBA" id="ARBA00022801"/>
    </source>
</evidence>
<dbReference type="GO" id="GO:0016042">
    <property type="term" value="P:lipid catabolic process"/>
    <property type="evidence" value="ECO:0007669"/>
    <property type="project" value="UniProtKB-KW"/>
</dbReference>
<dbReference type="PANTHER" id="PTHR43856">
    <property type="entry name" value="CARDIOLIPIN HYDROLASE"/>
    <property type="match status" value="1"/>
</dbReference>
<comment type="catalytic activity">
    <reaction evidence="1">
        <text>a 1,2-diacyl-sn-glycero-3-phosphocholine + H2O = a 1,2-diacyl-sn-glycero-3-phosphate + choline + H(+)</text>
        <dbReference type="Rhea" id="RHEA:14445"/>
        <dbReference type="ChEBI" id="CHEBI:15354"/>
        <dbReference type="ChEBI" id="CHEBI:15377"/>
        <dbReference type="ChEBI" id="CHEBI:15378"/>
        <dbReference type="ChEBI" id="CHEBI:57643"/>
        <dbReference type="ChEBI" id="CHEBI:58608"/>
        <dbReference type="EC" id="3.1.4.4"/>
    </reaction>
</comment>